<dbReference type="AlphaFoldDB" id="A0A2M4DFB3"/>
<feature type="chain" id="PRO_5014908592" evidence="1">
    <location>
        <begin position="28"/>
        <end position="203"/>
    </location>
</feature>
<protein>
    <submittedName>
        <fullName evidence="2">Putative secreted protein</fullName>
    </submittedName>
</protein>
<name>A0A2M4DFB3_ANODA</name>
<evidence type="ECO:0000313" key="2">
    <source>
        <dbReference type="EMBL" id="MBW76280.1"/>
    </source>
</evidence>
<evidence type="ECO:0000256" key="1">
    <source>
        <dbReference type="SAM" id="SignalP"/>
    </source>
</evidence>
<feature type="signal peptide" evidence="1">
    <location>
        <begin position="1"/>
        <end position="27"/>
    </location>
</feature>
<sequence>MCVCIPLYREVLLISVFLCLTPRFVSCLLSHDPCSGSCSMLHHYAFAAQRIALARVSTAFVHISHYRFRRFRVSSLDWWWRAPKEERDSRLNNYRRVVYSTGGDAIANNNLSRFAKSVSLSSFPHYPVYIVCAVVKLNHYRSLFLSNFVRTSVIIHSRVYVLTTVWSESRLIQTPKFQFNFFECAAASIFFWATAKEALYCMC</sequence>
<reference evidence="2" key="1">
    <citation type="submission" date="2018-01" db="EMBL/GenBank/DDBJ databases">
        <title>An insight into the sialome of Amazonian anophelines.</title>
        <authorList>
            <person name="Ribeiro J.M."/>
            <person name="Scarpassa V."/>
            <person name="Calvo E."/>
        </authorList>
    </citation>
    <scope>NUCLEOTIDE SEQUENCE</scope>
</reference>
<keyword evidence="1" id="KW-0732">Signal</keyword>
<accession>A0A2M4DFB3</accession>
<proteinExistence type="predicted"/>
<organism evidence="2">
    <name type="scientific">Anopheles darlingi</name>
    <name type="common">Mosquito</name>
    <dbReference type="NCBI Taxonomy" id="43151"/>
    <lineage>
        <taxon>Eukaryota</taxon>
        <taxon>Metazoa</taxon>
        <taxon>Ecdysozoa</taxon>
        <taxon>Arthropoda</taxon>
        <taxon>Hexapoda</taxon>
        <taxon>Insecta</taxon>
        <taxon>Pterygota</taxon>
        <taxon>Neoptera</taxon>
        <taxon>Endopterygota</taxon>
        <taxon>Diptera</taxon>
        <taxon>Nematocera</taxon>
        <taxon>Culicoidea</taxon>
        <taxon>Culicidae</taxon>
        <taxon>Anophelinae</taxon>
        <taxon>Anopheles</taxon>
    </lineage>
</organism>
<dbReference type="EMBL" id="GGFL01012102">
    <property type="protein sequence ID" value="MBW76280.1"/>
    <property type="molecule type" value="Transcribed_RNA"/>
</dbReference>